<dbReference type="EMBL" id="AGSN01000118">
    <property type="protein sequence ID" value="EHH10943.1"/>
    <property type="molecule type" value="Genomic_DNA"/>
</dbReference>
<dbReference type="InterPro" id="IPR000843">
    <property type="entry name" value="HTH_LacI"/>
</dbReference>
<keyword evidence="3" id="KW-0804">Transcription</keyword>
<dbReference type="Gene3D" id="1.10.260.40">
    <property type="entry name" value="lambda repressor-like DNA-binding domains"/>
    <property type="match status" value="1"/>
</dbReference>
<sequence length="405" mass="43804">MEGAAQRGGDGLRADADRLDVPAAQPGHWLDNGRALRDAKLTRRGEGSRNGHGEKGDAAGNEAVSKTRSRRGGGRPTIADVARRAGVGAITVSRALREPGRVSEDLRRQIQAAVDELGYVPDPNARALASARAEVFGVLVPSLTNNVFAEVVRGIYDSLSDSPFRIQLGNTHYSGLEEERLLQVFGPQRPAALIVAGIDQTPTARRLLETAGCPVVQVMETGPDPVDMLVGFSHLEGGRAATEHMIEAGYRRIGFIGARMDPRSQRRLAGYRTAMETAGLFDPRLVTTTPVPSSVPLGRELFRDALAKVPTLEGVFCNNDDIALGVLFECHRAAIAVPKTIGITGFNDLDMMQSAFPSITSIRTPRYEIGRRAVAMALAAISRKRPEQRIVDLGFELRRRESTAR</sequence>
<dbReference type="PATRIC" id="fig|1082933.3.peg.3196"/>
<evidence type="ECO:0000256" key="3">
    <source>
        <dbReference type="ARBA" id="ARBA00023163"/>
    </source>
</evidence>
<evidence type="ECO:0000256" key="4">
    <source>
        <dbReference type="SAM" id="MobiDB-lite"/>
    </source>
</evidence>
<dbReference type="Pfam" id="PF13377">
    <property type="entry name" value="Peripla_BP_3"/>
    <property type="match status" value="1"/>
</dbReference>
<dbReference type="InterPro" id="IPR046335">
    <property type="entry name" value="LacI/GalR-like_sensor"/>
</dbReference>
<dbReference type="InterPro" id="IPR010982">
    <property type="entry name" value="Lambda_DNA-bd_dom_sf"/>
</dbReference>
<dbReference type="SUPFAM" id="SSF53822">
    <property type="entry name" value="Periplasmic binding protein-like I"/>
    <property type="match status" value="1"/>
</dbReference>
<name>G6YBF7_9HYPH</name>
<accession>G6YBF7</accession>
<feature type="region of interest" description="Disordered" evidence="4">
    <location>
        <begin position="1"/>
        <end position="77"/>
    </location>
</feature>
<feature type="compositionally biased region" description="Basic and acidic residues" evidence="4">
    <location>
        <begin position="34"/>
        <end position="57"/>
    </location>
</feature>
<keyword evidence="2" id="KW-0238">DNA-binding</keyword>
<dbReference type="PROSITE" id="PS50932">
    <property type="entry name" value="HTH_LACI_2"/>
    <property type="match status" value="1"/>
</dbReference>
<protein>
    <submittedName>
        <fullName evidence="6">Transcriptional regulator GntR</fullName>
    </submittedName>
</protein>
<dbReference type="PANTHER" id="PTHR30146:SF2">
    <property type="entry name" value="HTH-TYPE TRANSCRIPTIONAL REGULATOR GNTR"/>
    <property type="match status" value="1"/>
</dbReference>
<keyword evidence="1" id="KW-0805">Transcription regulation</keyword>
<organism evidence="6 7">
    <name type="scientific">Mesorhizobium amorphae CCNWGS0123</name>
    <dbReference type="NCBI Taxonomy" id="1082933"/>
    <lineage>
        <taxon>Bacteria</taxon>
        <taxon>Pseudomonadati</taxon>
        <taxon>Pseudomonadota</taxon>
        <taxon>Alphaproteobacteria</taxon>
        <taxon>Hyphomicrobiales</taxon>
        <taxon>Phyllobacteriaceae</taxon>
        <taxon>Mesorhizobium</taxon>
    </lineage>
</organism>
<dbReference type="STRING" id="1082933.A6B35_23450"/>
<evidence type="ECO:0000259" key="5">
    <source>
        <dbReference type="PROSITE" id="PS50932"/>
    </source>
</evidence>
<dbReference type="eggNOG" id="COG1609">
    <property type="taxonomic scope" value="Bacteria"/>
</dbReference>
<dbReference type="Proteomes" id="UP000002949">
    <property type="component" value="Unassembled WGS sequence"/>
</dbReference>
<keyword evidence="7" id="KW-1185">Reference proteome</keyword>
<evidence type="ECO:0000256" key="1">
    <source>
        <dbReference type="ARBA" id="ARBA00023015"/>
    </source>
</evidence>
<dbReference type="SMART" id="SM00354">
    <property type="entry name" value="HTH_LACI"/>
    <property type="match status" value="1"/>
</dbReference>
<dbReference type="GO" id="GO:0000976">
    <property type="term" value="F:transcription cis-regulatory region binding"/>
    <property type="evidence" value="ECO:0007669"/>
    <property type="project" value="TreeGrafter"/>
</dbReference>
<dbReference type="SUPFAM" id="SSF47413">
    <property type="entry name" value="lambda repressor-like DNA-binding domains"/>
    <property type="match status" value="1"/>
</dbReference>
<dbReference type="PANTHER" id="PTHR30146">
    <property type="entry name" value="LACI-RELATED TRANSCRIPTIONAL REPRESSOR"/>
    <property type="match status" value="1"/>
</dbReference>
<evidence type="ECO:0000313" key="7">
    <source>
        <dbReference type="Proteomes" id="UP000002949"/>
    </source>
</evidence>
<dbReference type="InterPro" id="IPR028082">
    <property type="entry name" value="Peripla_BP_I"/>
</dbReference>
<feature type="domain" description="HTH lacI-type" evidence="5">
    <location>
        <begin position="76"/>
        <end position="130"/>
    </location>
</feature>
<dbReference type="GO" id="GO:0003700">
    <property type="term" value="F:DNA-binding transcription factor activity"/>
    <property type="evidence" value="ECO:0007669"/>
    <property type="project" value="TreeGrafter"/>
</dbReference>
<gene>
    <name evidence="6" type="ORF">MEA186_16407</name>
</gene>
<dbReference type="CDD" id="cd01392">
    <property type="entry name" value="HTH_LacI"/>
    <property type="match status" value="1"/>
</dbReference>
<dbReference type="CDD" id="cd01575">
    <property type="entry name" value="PBP1_GntR"/>
    <property type="match status" value="1"/>
</dbReference>
<evidence type="ECO:0000313" key="6">
    <source>
        <dbReference type="EMBL" id="EHH10943.1"/>
    </source>
</evidence>
<reference evidence="6 7" key="1">
    <citation type="journal article" date="2012" name="J. Bacteriol.">
        <title>Draft Genome Sequence of Plant Growth-Promoting Rhizobium Mesorhizobium amorphae, Isolated from Zinc-Lead Mine Tailings.</title>
        <authorList>
            <person name="Hao X."/>
            <person name="Lin Y."/>
            <person name="Johnstone L."/>
            <person name="Baltrus D.A."/>
            <person name="Miller S.J."/>
            <person name="Wei G."/>
            <person name="Rensing C."/>
        </authorList>
    </citation>
    <scope>NUCLEOTIDE SEQUENCE [LARGE SCALE GENOMIC DNA]</scope>
    <source>
        <strain evidence="6 7">CCNWGS0123</strain>
    </source>
</reference>
<dbReference type="PROSITE" id="PS00356">
    <property type="entry name" value="HTH_LACI_1"/>
    <property type="match status" value="1"/>
</dbReference>
<proteinExistence type="predicted"/>
<evidence type="ECO:0000256" key="2">
    <source>
        <dbReference type="ARBA" id="ARBA00023125"/>
    </source>
</evidence>
<dbReference type="Pfam" id="PF00356">
    <property type="entry name" value="LacI"/>
    <property type="match status" value="1"/>
</dbReference>
<dbReference type="Gene3D" id="3.40.50.2300">
    <property type="match status" value="2"/>
</dbReference>
<dbReference type="AlphaFoldDB" id="G6YBF7"/>
<feature type="compositionally biased region" description="Basic and acidic residues" evidence="4">
    <location>
        <begin position="10"/>
        <end position="20"/>
    </location>
</feature>